<dbReference type="GO" id="GO:0004788">
    <property type="term" value="F:thiamine diphosphokinase activity"/>
    <property type="evidence" value="ECO:0007669"/>
    <property type="project" value="UniProtKB-EC"/>
</dbReference>
<dbReference type="Pfam" id="PF00293">
    <property type="entry name" value="NUDIX"/>
    <property type="match status" value="1"/>
</dbReference>
<reference evidence="2" key="1">
    <citation type="submission" date="2023-03" db="EMBL/GenBank/DDBJ databases">
        <title>Mating type loci evolution in Malassezia.</title>
        <authorList>
            <person name="Coelho M.A."/>
        </authorList>
    </citation>
    <scope>NUCLEOTIDE SEQUENCE</scope>
    <source>
        <strain evidence="2">CBS 9557</strain>
    </source>
</reference>
<dbReference type="EMBL" id="CP119893">
    <property type="protein sequence ID" value="WFD26426.1"/>
    <property type="molecule type" value="Genomic_DNA"/>
</dbReference>
<keyword evidence="2" id="KW-0808">Transferase</keyword>
<dbReference type="InterPro" id="IPR015797">
    <property type="entry name" value="NUDIX_hydrolase-like_dom_sf"/>
</dbReference>
<dbReference type="Proteomes" id="UP001213623">
    <property type="component" value="Chromosome 2"/>
</dbReference>
<evidence type="ECO:0000259" key="1">
    <source>
        <dbReference type="Pfam" id="PF00293"/>
    </source>
</evidence>
<accession>A0AAF0EKI2</accession>
<protein>
    <submittedName>
        <fullName evidence="2">Thiamine diphosphokinase</fullName>
        <ecNumber evidence="2">2.7.6.2</ecNumber>
    </submittedName>
</protein>
<feature type="domain" description="Nudix hydrolase" evidence="1">
    <location>
        <begin position="3"/>
        <end position="83"/>
    </location>
</feature>
<keyword evidence="3" id="KW-1185">Reference proteome</keyword>
<dbReference type="SUPFAM" id="SSF55811">
    <property type="entry name" value="Nudix"/>
    <property type="match status" value="1"/>
</dbReference>
<dbReference type="Gene3D" id="3.90.79.10">
    <property type="entry name" value="Nucleoside Triphosphate Pyrophosphohydrolase"/>
    <property type="match status" value="1"/>
</dbReference>
<dbReference type="AlphaFoldDB" id="A0AAF0EKI2"/>
<evidence type="ECO:0000313" key="3">
    <source>
        <dbReference type="Proteomes" id="UP001213623"/>
    </source>
</evidence>
<sequence length="119" mass="13358">MRPLETVVRECEEEAGLPAPLVQAHVQAAGVLTYFYKTERGWRQPEMQYVYDLPLPPDVVLAPSDGEAESFELLDRASILERMHAGTFKPNCSLGTWRTHLTHSPAGLFYSAWMAHSGK</sequence>
<dbReference type="InterPro" id="IPR000086">
    <property type="entry name" value="NUDIX_hydrolase_dom"/>
</dbReference>
<organism evidence="2 3">
    <name type="scientific">Malassezia nana</name>
    <dbReference type="NCBI Taxonomy" id="180528"/>
    <lineage>
        <taxon>Eukaryota</taxon>
        <taxon>Fungi</taxon>
        <taxon>Dikarya</taxon>
        <taxon>Basidiomycota</taxon>
        <taxon>Ustilaginomycotina</taxon>
        <taxon>Malasseziomycetes</taxon>
        <taxon>Malasseziales</taxon>
        <taxon>Malasseziaceae</taxon>
        <taxon>Malassezia</taxon>
    </lineage>
</organism>
<proteinExistence type="predicted"/>
<gene>
    <name evidence="2" type="ORF">MNAN1_001408</name>
</gene>
<evidence type="ECO:0000313" key="2">
    <source>
        <dbReference type="EMBL" id="WFD26426.1"/>
    </source>
</evidence>
<dbReference type="EC" id="2.7.6.2" evidence="2"/>
<name>A0AAF0EKI2_9BASI</name>